<evidence type="ECO:0000256" key="6">
    <source>
        <dbReference type="ARBA" id="ARBA00022692"/>
    </source>
</evidence>
<dbReference type="InterPro" id="IPR004358">
    <property type="entry name" value="Sig_transdc_His_kin-like_C"/>
</dbReference>
<dbReference type="SUPFAM" id="SSF47384">
    <property type="entry name" value="Homodimeric domain of signal transducing histidine kinase"/>
    <property type="match status" value="1"/>
</dbReference>
<dbReference type="EC" id="2.7.13.3" evidence="3"/>
<dbReference type="PROSITE" id="PS50109">
    <property type="entry name" value="HIS_KIN"/>
    <property type="match status" value="1"/>
</dbReference>
<name>A0ABY7GK45_9GAMM</name>
<evidence type="ECO:0000256" key="5">
    <source>
        <dbReference type="ARBA" id="ARBA00022679"/>
    </source>
</evidence>
<evidence type="ECO:0000256" key="4">
    <source>
        <dbReference type="ARBA" id="ARBA00022553"/>
    </source>
</evidence>
<dbReference type="SUPFAM" id="SSF55874">
    <property type="entry name" value="ATPase domain of HSP90 chaperone/DNA topoisomerase II/histidine kinase"/>
    <property type="match status" value="1"/>
</dbReference>
<evidence type="ECO:0000256" key="8">
    <source>
        <dbReference type="ARBA" id="ARBA00022777"/>
    </source>
</evidence>
<dbReference type="Gene3D" id="1.20.120.620">
    <property type="entry name" value="Backbone structure of the membrane domain of e. Coli histidine kinase receptor kdpd"/>
    <property type="match status" value="1"/>
</dbReference>
<evidence type="ECO:0000256" key="10">
    <source>
        <dbReference type="ARBA" id="ARBA00022989"/>
    </source>
</evidence>
<dbReference type="PANTHER" id="PTHR45569">
    <property type="entry name" value="SENSOR PROTEIN KDPD"/>
    <property type="match status" value="1"/>
</dbReference>
<accession>A0ABY7GK45</accession>
<dbReference type="Gene3D" id="3.30.565.10">
    <property type="entry name" value="Histidine kinase-like ATPase, C-terminal domain"/>
    <property type="match status" value="1"/>
</dbReference>
<dbReference type="Proteomes" id="UP001162780">
    <property type="component" value="Chromosome"/>
</dbReference>
<keyword evidence="8" id="KW-0418">Kinase</keyword>
<keyword evidence="10 13" id="KW-1133">Transmembrane helix</keyword>
<dbReference type="SMART" id="SM00387">
    <property type="entry name" value="HATPase_c"/>
    <property type="match status" value="1"/>
</dbReference>
<dbReference type="InterPro" id="IPR005467">
    <property type="entry name" value="His_kinase_dom"/>
</dbReference>
<feature type="transmembrane region" description="Helical" evidence="13">
    <location>
        <begin position="83"/>
        <end position="102"/>
    </location>
</feature>
<reference evidence="15" key="1">
    <citation type="submission" date="2022-11" db="EMBL/GenBank/DDBJ databases">
        <title>Methylomonas rapida sp. nov., Carotenoid-Producing Obligate Methanotrophs with High Growth Characteristics and Biotechnological Potential.</title>
        <authorList>
            <person name="Tikhonova E.N."/>
            <person name="Suleimanov R.Z."/>
            <person name="Miroshnikov K."/>
            <person name="Oshkin I.Y."/>
            <person name="Belova S.E."/>
            <person name="Danilova O.V."/>
            <person name="Ashikhmin A."/>
            <person name="Konopkin A."/>
            <person name="But S.Y."/>
            <person name="Khmelenina V.N."/>
            <person name="Kuznetsov N."/>
            <person name="Pimenov N.V."/>
            <person name="Dedysh S.N."/>
        </authorList>
    </citation>
    <scope>NUCLEOTIDE SEQUENCE</scope>
    <source>
        <strain evidence="15">MP1</strain>
    </source>
</reference>
<evidence type="ECO:0000256" key="2">
    <source>
        <dbReference type="ARBA" id="ARBA00004141"/>
    </source>
</evidence>
<dbReference type="InterPro" id="IPR052023">
    <property type="entry name" value="Histidine_kinase_KdpD"/>
</dbReference>
<feature type="transmembrane region" description="Helical" evidence="13">
    <location>
        <begin position="53"/>
        <end position="71"/>
    </location>
</feature>
<feature type="domain" description="Histidine kinase" evidence="14">
    <location>
        <begin position="296"/>
        <end position="510"/>
    </location>
</feature>
<evidence type="ECO:0000256" key="7">
    <source>
        <dbReference type="ARBA" id="ARBA00022741"/>
    </source>
</evidence>
<keyword evidence="4" id="KW-0597">Phosphoprotein</keyword>
<comment type="subcellular location">
    <subcellularLocation>
        <location evidence="2">Membrane</location>
        <topology evidence="2">Multi-pass membrane protein</topology>
    </subcellularLocation>
</comment>
<keyword evidence="7" id="KW-0547">Nucleotide-binding</keyword>
<keyword evidence="6 13" id="KW-0812">Transmembrane</keyword>
<organism evidence="15 16">
    <name type="scientific">Methylomonas rapida</name>
    <dbReference type="NCBI Taxonomy" id="2963939"/>
    <lineage>
        <taxon>Bacteria</taxon>
        <taxon>Pseudomonadati</taxon>
        <taxon>Pseudomonadota</taxon>
        <taxon>Gammaproteobacteria</taxon>
        <taxon>Methylococcales</taxon>
        <taxon>Methylococcaceae</taxon>
        <taxon>Methylomonas</taxon>
    </lineage>
</organism>
<dbReference type="Pfam" id="PF00512">
    <property type="entry name" value="HisKA"/>
    <property type="match status" value="1"/>
</dbReference>
<gene>
    <name evidence="15" type="ORF">NM686_015385</name>
</gene>
<evidence type="ECO:0000256" key="1">
    <source>
        <dbReference type="ARBA" id="ARBA00000085"/>
    </source>
</evidence>
<evidence type="ECO:0000313" key="16">
    <source>
        <dbReference type="Proteomes" id="UP001162780"/>
    </source>
</evidence>
<keyword evidence="12 13" id="KW-0472">Membrane</keyword>
<evidence type="ECO:0000256" key="9">
    <source>
        <dbReference type="ARBA" id="ARBA00022840"/>
    </source>
</evidence>
<comment type="catalytic activity">
    <reaction evidence="1">
        <text>ATP + protein L-histidine = ADP + protein N-phospho-L-histidine.</text>
        <dbReference type="EC" id="2.7.13.3"/>
    </reaction>
</comment>
<evidence type="ECO:0000256" key="3">
    <source>
        <dbReference type="ARBA" id="ARBA00012438"/>
    </source>
</evidence>
<dbReference type="Pfam" id="PF02518">
    <property type="entry name" value="HATPase_c"/>
    <property type="match status" value="1"/>
</dbReference>
<keyword evidence="9" id="KW-0067">ATP-binding</keyword>
<evidence type="ECO:0000256" key="13">
    <source>
        <dbReference type="SAM" id="Phobius"/>
    </source>
</evidence>
<protein>
    <recommendedName>
        <fullName evidence="3">histidine kinase</fullName>
        <ecNumber evidence="3">2.7.13.3</ecNumber>
    </recommendedName>
</protein>
<keyword evidence="11" id="KW-0902">Two-component regulatory system</keyword>
<dbReference type="InterPro" id="IPR036097">
    <property type="entry name" value="HisK_dim/P_sf"/>
</dbReference>
<dbReference type="EMBL" id="CP113517">
    <property type="protein sequence ID" value="WAR43753.1"/>
    <property type="molecule type" value="Genomic_DNA"/>
</dbReference>
<dbReference type="InterPro" id="IPR036890">
    <property type="entry name" value="HATPase_C_sf"/>
</dbReference>
<dbReference type="PRINTS" id="PR00344">
    <property type="entry name" value="BCTRLSENSOR"/>
</dbReference>
<evidence type="ECO:0000313" key="15">
    <source>
        <dbReference type="EMBL" id="WAR43753.1"/>
    </source>
</evidence>
<dbReference type="InterPro" id="IPR003594">
    <property type="entry name" value="HATPase_dom"/>
</dbReference>
<feature type="transmembrane region" description="Helical" evidence="13">
    <location>
        <begin position="29"/>
        <end position="47"/>
    </location>
</feature>
<dbReference type="RefSeq" id="WP_255188739.1">
    <property type="nucleotide sequence ID" value="NZ_CP113517.1"/>
</dbReference>
<proteinExistence type="predicted"/>
<keyword evidence="16" id="KW-1185">Reference proteome</keyword>
<dbReference type="Gene3D" id="3.30.450.40">
    <property type="match status" value="1"/>
</dbReference>
<dbReference type="Pfam" id="PF13493">
    <property type="entry name" value="DUF4118"/>
    <property type="match status" value="1"/>
</dbReference>
<keyword evidence="5" id="KW-0808">Transferase</keyword>
<evidence type="ECO:0000256" key="11">
    <source>
        <dbReference type="ARBA" id="ARBA00023012"/>
    </source>
</evidence>
<dbReference type="PANTHER" id="PTHR45569:SF1">
    <property type="entry name" value="SENSOR PROTEIN KDPD"/>
    <property type="match status" value="1"/>
</dbReference>
<dbReference type="SMART" id="SM00388">
    <property type="entry name" value="HisKA"/>
    <property type="match status" value="1"/>
</dbReference>
<dbReference type="InterPro" id="IPR003661">
    <property type="entry name" value="HisK_dim/P_dom"/>
</dbReference>
<dbReference type="CDD" id="cd00082">
    <property type="entry name" value="HisKA"/>
    <property type="match status" value="1"/>
</dbReference>
<dbReference type="InterPro" id="IPR029016">
    <property type="entry name" value="GAF-like_dom_sf"/>
</dbReference>
<evidence type="ECO:0000256" key="12">
    <source>
        <dbReference type="ARBA" id="ARBA00023136"/>
    </source>
</evidence>
<evidence type="ECO:0000259" key="14">
    <source>
        <dbReference type="PROSITE" id="PS50109"/>
    </source>
</evidence>
<dbReference type="InterPro" id="IPR025201">
    <property type="entry name" value="KdpD_TM"/>
</dbReference>
<dbReference type="Gene3D" id="1.10.287.130">
    <property type="match status" value="1"/>
</dbReference>
<sequence length="523" mass="56257">MVAVLQGYGSAAVASRPASAGLSAKRKKALGYAWGIATPFLCTLIDWPLQHWLGPASILMTYLLGVFLVASRFGRGASIAASLLSAPAFAFYFARPIFSFAIHDLENIVGLVVMIVVSNVTGSLLEKFQLQTELARQRASRADALYRLNLDLATARDQSGVADIAVKHVLDNFSTSAVLLLADAEQGLAVDMVATPPISLQGLEIAGARQAFEREEIVPVGDLIFHPLKGAKSGQGVLAIKASGMLAERTPELSTFIDTFCHLIAQTLERLRLAAQAREAAIQADAEALRNALLSSISHDLRTPLTRIIGAAATVIERHGELATSERQDLQIVLDEAQRMAELTDKLLDMARMSSEQIVLHCDWNMIEEIVGSALNRLNKSLHDRPVRTRLPDSLPLLWIDAVLMEQVLVNLIENAIKYSPPGSPIDIEASSLAASFRLTIVDYGAGIAKDQVDKVFQKFYRCHPESEQGGVGLGLALCKVIVEAHGGCITAGNRPGKGAEFVIELPFPHAPPAPVEAETGEG</sequence>
<dbReference type="CDD" id="cd00075">
    <property type="entry name" value="HATPase"/>
    <property type="match status" value="1"/>
</dbReference>
<dbReference type="InterPro" id="IPR038318">
    <property type="entry name" value="KdpD_sf"/>
</dbReference>